<reference evidence="2 3" key="1">
    <citation type="submission" date="2016-06" db="EMBL/GenBank/DDBJ databases">
        <title>Evolution of pathogenesis and genome organization in the Tremellales.</title>
        <authorList>
            <person name="Cuomo C."/>
            <person name="Litvintseva A."/>
            <person name="Heitman J."/>
            <person name="Chen Y."/>
            <person name="Sun S."/>
            <person name="Springer D."/>
            <person name="Dromer F."/>
            <person name="Young S."/>
            <person name="Zeng Q."/>
            <person name="Chapman S."/>
            <person name="Gujja S."/>
            <person name="Saif S."/>
            <person name="Birren B."/>
        </authorList>
    </citation>
    <scope>NUCLEOTIDE SEQUENCE [LARGE SCALE GENOMIC DNA]</scope>
    <source>
        <strain evidence="2 3">CBS 6039</strain>
    </source>
</reference>
<dbReference type="OrthoDB" id="2595587at2759"/>
<evidence type="ECO:0000313" key="2">
    <source>
        <dbReference type="EMBL" id="ODN76698.1"/>
    </source>
</evidence>
<name>A0A1E3HK29_9TREE</name>
<dbReference type="AlphaFoldDB" id="A0A1E3HK29"/>
<dbReference type="EMBL" id="AWGJ01000008">
    <property type="protein sequence ID" value="ODN76698.1"/>
    <property type="molecule type" value="Genomic_DNA"/>
</dbReference>
<accession>A0A1E3HK29</accession>
<feature type="region of interest" description="Disordered" evidence="1">
    <location>
        <begin position="98"/>
        <end position="136"/>
    </location>
</feature>
<gene>
    <name evidence="2" type="ORF">L202_05332</name>
</gene>
<dbReference type="RefSeq" id="XP_018992072.1">
    <property type="nucleotide sequence ID" value="XM_019139581.1"/>
</dbReference>
<organism evidence="2 3">
    <name type="scientific">Cryptococcus amylolentus CBS 6039</name>
    <dbReference type="NCBI Taxonomy" id="1295533"/>
    <lineage>
        <taxon>Eukaryota</taxon>
        <taxon>Fungi</taxon>
        <taxon>Dikarya</taxon>
        <taxon>Basidiomycota</taxon>
        <taxon>Agaricomycotina</taxon>
        <taxon>Tremellomycetes</taxon>
        <taxon>Tremellales</taxon>
        <taxon>Cryptococcaceae</taxon>
        <taxon>Cryptococcus</taxon>
    </lineage>
</organism>
<evidence type="ECO:0000256" key="1">
    <source>
        <dbReference type="SAM" id="MobiDB-lite"/>
    </source>
</evidence>
<protein>
    <submittedName>
        <fullName evidence="2">Uncharacterized protein</fullName>
    </submittedName>
</protein>
<sequence length="162" mass="18207">MVRVLYWLPQTSESLPAQSSSTKRLSALLTSISSLLASHVNSSLAAPAYIASIRYFQHRVLTMLQEAQQEGMPPCGAKVEELEREWWNSEVVAAWYGPKMPQGVPQTHKKGPKGKDMTRKIALTQSDQNREDKRLREKRRCEPLGAIVPIRCDASFVGLNDE</sequence>
<dbReference type="GeneID" id="30156641"/>
<dbReference type="Proteomes" id="UP000094065">
    <property type="component" value="Unassembled WGS sequence"/>
</dbReference>
<evidence type="ECO:0000313" key="3">
    <source>
        <dbReference type="Proteomes" id="UP000094065"/>
    </source>
</evidence>
<keyword evidence="3" id="KW-1185">Reference proteome</keyword>
<comment type="caution">
    <text evidence="2">The sequence shown here is derived from an EMBL/GenBank/DDBJ whole genome shotgun (WGS) entry which is preliminary data.</text>
</comment>
<proteinExistence type="predicted"/>